<evidence type="ECO:0000256" key="10">
    <source>
        <dbReference type="ARBA" id="ARBA00022573"/>
    </source>
</evidence>
<feature type="binding site" evidence="19">
    <location>
        <begin position="51"/>
        <end position="54"/>
    </location>
    <ligand>
        <name>GTP</name>
        <dbReference type="ChEBI" id="CHEBI:37565"/>
    </ligand>
</feature>
<evidence type="ECO:0000256" key="11">
    <source>
        <dbReference type="ARBA" id="ARBA00022679"/>
    </source>
</evidence>
<comment type="similarity">
    <text evidence="7">Belongs to the CobU/CobP family.</text>
</comment>
<evidence type="ECO:0000256" key="12">
    <source>
        <dbReference type="ARBA" id="ARBA00022741"/>
    </source>
</evidence>
<comment type="caution">
    <text evidence="20">The sequence shown here is derived from an EMBL/GenBank/DDBJ whole genome shotgun (WGS) entry which is preliminary data.</text>
</comment>
<dbReference type="SUPFAM" id="SSF52540">
    <property type="entry name" value="P-loop containing nucleoside triphosphate hydrolases"/>
    <property type="match status" value="1"/>
</dbReference>
<evidence type="ECO:0000256" key="2">
    <source>
        <dbReference type="ARBA" id="ARBA00000711"/>
    </source>
</evidence>
<feature type="binding site" evidence="19">
    <location>
        <begin position="9"/>
        <end position="16"/>
    </location>
    <ligand>
        <name>GTP</name>
        <dbReference type="ChEBI" id="CHEBI:37565"/>
    </ligand>
</feature>
<evidence type="ECO:0000256" key="4">
    <source>
        <dbReference type="ARBA" id="ARBA00003889"/>
    </source>
</evidence>
<evidence type="ECO:0000256" key="13">
    <source>
        <dbReference type="ARBA" id="ARBA00022777"/>
    </source>
</evidence>
<keyword evidence="12 19" id="KW-0547">Nucleotide-binding</keyword>
<evidence type="ECO:0000256" key="17">
    <source>
        <dbReference type="ARBA" id="ARBA00030571"/>
    </source>
</evidence>
<evidence type="ECO:0000256" key="14">
    <source>
        <dbReference type="ARBA" id="ARBA00022840"/>
    </source>
</evidence>
<dbReference type="GO" id="GO:0043752">
    <property type="term" value="F:adenosylcobinamide kinase activity"/>
    <property type="evidence" value="ECO:0007669"/>
    <property type="project" value="UniProtKB-EC"/>
</dbReference>
<keyword evidence="14" id="KW-0067">ATP-binding</keyword>
<accession>A0A537JST5</accession>
<dbReference type="PIRSF" id="PIRSF006135">
    <property type="entry name" value="CobU"/>
    <property type="match status" value="1"/>
</dbReference>
<evidence type="ECO:0000256" key="3">
    <source>
        <dbReference type="ARBA" id="ARBA00001522"/>
    </source>
</evidence>
<dbReference type="Gene3D" id="3.40.50.300">
    <property type="entry name" value="P-loop containing nucleotide triphosphate hydrolases"/>
    <property type="match status" value="1"/>
</dbReference>
<keyword evidence="15 19" id="KW-0342">GTP-binding</keyword>
<dbReference type="GO" id="GO:0009236">
    <property type="term" value="P:cobalamin biosynthetic process"/>
    <property type="evidence" value="ECO:0007669"/>
    <property type="project" value="UniProtKB-UniPathway"/>
</dbReference>
<gene>
    <name evidence="20" type="primary">cobU</name>
    <name evidence="20" type="ORF">E6H00_17920</name>
</gene>
<dbReference type="EMBL" id="VBAK01000195">
    <property type="protein sequence ID" value="TMI86601.1"/>
    <property type="molecule type" value="Genomic_DNA"/>
</dbReference>
<evidence type="ECO:0000256" key="5">
    <source>
        <dbReference type="ARBA" id="ARBA00004692"/>
    </source>
</evidence>
<evidence type="ECO:0000313" key="21">
    <source>
        <dbReference type="Proteomes" id="UP000318509"/>
    </source>
</evidence>
<dbReference type="NCBIfam" id="NF004469">
    <property type="entry name" value="PRK05800.1"/>
    <property type="match status" value="1"/>
</dbReference>
<evidence type="ECO:0000256" key="7">
    <source>
        <dbReference type="ARBA" id="ARBA00007490"/>
    </source>
</evidence>
<feature type="active site" description="GMP-histidine intermediate" evidence="18">
    <location>
        <position position="50"/>
    </location>
</feature>
<comment type="catalytic activity">
    <reaction evidence="2">
        <text>adenosylcob(III)inamide phosphate + GTP + H(+) = adenosylcob(III)inamide-GDP + diphosphate</text>
        <dbReference type="Rhea" id="RHEA:22712"/>
        <dbReference type="ChEBI" id="CHEBI:15378"/>
        <dbReference type="ChEBI" id="CHEBI:33019"/>
        <dbReference type="ChEBI" id="CHEBI:37565"/>
        <dbReference type="ChEBI" id="CHEBI:58502"/>
        <dbReference type="ChEBI" id="CHEBI:60487"/>
        <dbReference type="EC" id="2.7.7.62"/>
    </reaction>
</comment>
<dbReference type="PANTHER" id="PTHR34848">
    <property type="match status" value="1"/>
</dbReference>
<dbReference type="PANTHER" id="PTHR34848:SF1">
    <property type="entry name" value="BIFUNCTIONAL ADENOSYLCOBALAMIN BIOSYNTHESIS PROTEIN COBU"/>
    <property type="match status" value="1"/>
</dbReference>
<dbReference type="UniPathway" id="UPA00148">
    <property type="reaction ID" value="UER00236"/>
</dbReference>
<evidence type="ECO:0000256" key="8">
    <source>
        <dbReference type="ARBA" id="ARBA00012016"/>
    </source>
</evidence>
<keyword evidence="20" id="KW-0548">Nucleotidyltransferase</keyword>
<organism evidence="20 21">
    <name type="scientific">Candidatus Segetimicrobium genomatis</name>
    <dbReference type="NCBI Taxonomy" id="2569760"/>
    <lineage>
        <taxon>Bacteria</taxon>
        <taxon>Bacillati</taxon>
        <taxon>Candidatus Sysuimicrobiota</taxon>
        <taxon>Candidatus Sysuimicrobiia</taxon>
        <taxon>Candidatus Sysuimicrobiales</taxon>
        <taxon>Candidatus Segetimicrobiaceae</taxon>
        <taxon>Candidatus Segetimicrobium</taxon>
    </lineage>
</organism>
<dbReference type="Pfam" id="PF02283">
    <property type="entry name" value="CobU"/>
    <property type="match status" value="1"/>
</dbReference>
<protein>
    <recommendedName>
        <fullName evidence="16">Adenosylcobinamide kinase</fullName>
        <ecNumber evidence="8">2.7.1.156</ecNumber>
        <ecNumber evidence="9">2.7.7.62</ecNumber>
    </recommendedName>
    <alternativeName>
        <fullName evidence="17">Adenosylcobinamide-phosphate guanylyltransferase</fullName>
    </alternativeName>
</protein>
<dbReference type="CDD" id="cd00544">
    <property type="entry name" value="CobU"/>
    <property type="match status" value="1"/>
</dbReference>
<dbReference type="InterPro" id="IPR027417">
    <property type="entry name" value="P-loop_NTPase"/>
</dbReference>
<feature type="binding site" evidence="19">
    <location>
        <position position="62"/>
    </location>
    <ligand>
        <name>GTP</name>
        <dbReference type="ChEBI" id="CHEBI:37565"/>
    </ligand>
</feature>
<reference evidence="20 21" key="1">
    <citation type="journal article" date="2019" name="Nat. Microbiol.">
        <title>Mediterranean grassland soil C-N compound turnover is dependent on rainfall and depth, and is mediated by genomically divergent microorganisms.</title>
        <authorList>
            <person name="Diamond S."/>
            <person name="Andeer P.F."/>
            <person name="Li Z."/>
            <person name="Crits-Christoph A."/>
            <person name="Burstein D."/>
            <person name="Anantharaman K."/>
            <person name="Lane K.R."/>
            <person name="Thomas B.C."/>
            <person name="Pan C."/>
            <person name="Northen T.R."/>
            <person name="Banfield J.F."/>
        </authorList>
    </citation>
    <scope>NUCLEOTIDE SEQUENCE [LARGE SCALE GENOMIC DNA]</scope>
    <source>
        <strain evidence="20">NP_3</strain>
    </source>
</reference>
<evidence type="ECO:0000256" key="1">
    <source>
        <dbReference type="ARBA" id="ARBA00000312"/>
    </source>
</evidence>
<dbReference type="AlphaFoldDB" id="A0A537JST5"/>
<dbReference type="GO" id="GO:0005524">
    <property type="term" value="F:ATP binding"/>
    <property type="evidence" value="ECO:0007669"/>
    <property type="project" value="UniProtKB-KW"/>
</dbReference>
<evidence type="ECO:0000313" key="20">
    <source>
        <dbReference type="EMBL" id="TMI86601.1"/>
    </source>
</evidence>
<dbReference type="Proteomes" id="UP000318509">
    <property type="component" value="Unassembled WGS sequence"/>
</dbReference>
<dbReference type="EC" id="2.7.7.62" evidence="9"/>
<sequence length="174" mass="18655">MTRRTLILGGVRSGKSFYAESLARADGREVTVVATATAGDAEMAARIAAHRARRPPAWSVIETPVRLAETLRQTCRPERVVIVDCLTLWISNLLCADDEALADRETQALCAKLPQLPGGLILVSNETSLGIVPVGALTRRYLDCAGALHRRVAAEMDRVVLLVAGLPLTLKGSS</sequence>
<comment type="catalytic activity">
    <reaction evidence="3">
        <text>adenosylcob(III)inamide + GTP = adenosylcob(III)inamide phosphate + GDP + H(+)</text>
        <dbReference type="Rhea" id="RHEA:15765"/>
        <dbReference type="ChEBI" id="CHEBI:2480"/>
        <dbReference type="ChEBI" id="CHEBI:15378"/>
        <dbReference type="ChEBI" id="CHEBI:37565"/>
        <dbReference type="ChEBI" id="CHEBI:58189"/>
        <dbReference type="ChEBI" id="CHEBI:58502"/>
        <dbReference type="EC" id="2.7.1.156"/>
    </reaction>
</comment>
<comment type="catalytic activity">
    <reaction evidence="1">
        <text>adenosylcob(III)inamide + ATP = adenosylcob(III)inamide phosphate + ADP + H(+)</text>
        <dbReference type="Rhea" id="RHEA:15769"/>
        <dbReference type="ChEBI" id="CHEBI:2480"/>
        <dbReference type="ChEBI" id="CHEBI:15378"/>
        <dbReference type="ChEBI" id="CHEBI:30616"/>
        <dbReference type="ChEBI" id="CHEBI:58502"/>
        <dbReference type="ChEBI" id="CHEBI:456216"/>
        <dbReference type="EC" id="2.7.1.156"/>
    </reaction>
</comment>
<dbReference type="EC" id="2.7.1.156" evidence="8"/>
<keyword evidence="10" id="KW-0169">Cobalamin biosynthesis</keyword>
<evidence type="ECO:0000256" key="6">
    <source>
        <dbReference type="ARBA" id="ARBA00005159"/>
    </source>
</evidence>
<comment type="function">
    <text evidence="4">Catalyzes ATP-dependent phosphorylation of adenosylcobinamide and addition of GMP to adenosylcobinamide phosphate.</text>
</comment>
<feature type="binding site" evidence="19">
    <location>
        <begin position="34"/>
        <end position="36"/>
    </location>
    <ligand>
        <name>GTP</name>
        <dbReference type="ChEBI" id="CHEBI:37565"/>
    </ligand>
</feature>
<evidence type="ECO:0000256" key="16">
    <source>
        <dbReference type="ARBA" id="ARBA00029570"/>
    </source>
</evidence>
<proteinExistence type="inferred from homology"/>
<keyword evidence="11 20" id="KW-0808">Transferase</keyword>
<evidence type="ECO:0000256" key="19">
    <source>
        <dbReference type="PIRSR" id="PIRSR006135-2"/>
    </source>
</evidence>
<dbReference type="GO" id="GO:0008820">
    <property type="term" value="F:cobinamide phosphate guanylyltransferase activity"/>
    <property type="evidence" value="ECO:0007669"/>
    <property type="project" value="UniProtKB-EC"/>
</dbReference>
<name>A0A537JST5_9BACT</name>
<comment type="pathway">
    <text evidence="6">Cofactor biosynthesis; adenosylcobalamin biosynthesis; adenosylcobalamin from cob(II)yrinate a,c-diamide: step 5/7.</text>
</comment>
<dbReference type="GO" id="GO:0005525">
    <property type="term" value="F:GTP binding"/>
    <property type="evidence" value="ECO:0007669"/>
    <property type="project" value="UniProtKB-KW"/>
</dbReference>
<comment type="pathway">
    <text evidence="5">Cofactor biosynthesis; adenosylcobalamin biosynthesis; adenosylcobalamin from cob(II)yrinate a,c-diamide: step 6/7.</text>
</comment>
<evidence type="ECO:0000256" key="15">
    <source>
        <dbReference type="ARBA" id="ARBA00023134"/>
    </source>
</evidence>
<feature type="binding site" evidence="19">
    <location>
        <position position="84"/>
    </location>
    <ligand>
        <name>GTP</name>
        <dbReference type="ChEBI" id="CHEBI:37565"/>
    </ligand>
</feature>
<keyword evidence="13 20" id="KW-0418">Kinase</keyword>
<evidence type="ECO:0000256" key="9">
    <source>
        <dbReference type="ARBA" id="ARBA00012523"/>
    </source>
</evidence>
<dbReference type="InterPro" id="IPR003203">
    <property type="entry name" value="CobU/CobP"/>
</dbReference>
<evidence type="ECO:0000256" key="18">
    <source>
        <dbReference type="PIRSR" id="PIRSR006135-1"/>
    </source>
</evidence>